<keyword evidence="2" id="KW-0378">Hydrolase</keyword>
<dbReference type="EC" id="3.2.2.6" evidence="1"/>
<dbReference type="AlphaFoldDB" id="A0A6S6T8E6"/>
<dbReference type="InterPro" id="IPR036322">
    <property type="entry name" value="WD40_repeat_dom_sf"/>
</dbReference>
<sequence length="533" mass="61292">MKSLTKKLTNFITKFIPNNRHKKNNNFFEEKPHQQISYDLFLSYSSNDREAIIKPLYNELQDENFQAWFDIKEIRWGDSIVKKMENGITNTKIVIFFISKSYLKSFWTLKELRSIIAIQQVTNDKIIFPILLGVSEKEIIESVPFLADIKHLKINDYNPNKKTNKKYFQEIIQELEKIKDNLKPLKLKQFFHVCTLASPIKVATFGSHYKYYSIFTSNESLKVNIYRALYPEYIDYSISKLPKTSNDTINLTYLVEQVLKKLNIQKIDALSSIASNPTHYPIFLITLNSGNIIITHKMHIIDGSELRPEDYIITNAPKNPSVSTLSRNSRESFLGYANGSIYIWNGKGHLLHDLQSPILAIDVSFESIFVAVTEKNEIGIWFRNSYQLKKHIRTENKITSLSVSKTRVRYSKNGIFTTGHKNGIVNSWDFEGTHINNYKVTDKPIIAMCFFPFGLEYLGIATHNSFKVLNIITGNIILSFSHKDGNITTLHIGETVGQGYGINPDYEKIYATIGCDNGKVFTWELIISALKVS</sequence>
<dbReference type="Gene3D" id="3.40.50.10140">
    <property type="entry name" value="Toll/interleukin-1 receptor homology (TIR) domain"/>
    <property type="match status" value="1"/>
</dbReference>
<reference evidence="6" key="1">
    <citation type="submission" date="2020-01" db="EMBL/GenBank/DDBJ databases">
        <authorList>
            <person name="Meier V. D."/>
            <person name="Meier V D."/>
        </authorList>
    </citation>
    <scope>NUCLEOTIDE SEQUENCE</scope>
    <source>
        <strain evidence="6">HLG_WM_MAG_03</strain>
    </source>
</reference>
<dbReference type="PANTHER" id="PTHR32009:SF39">
    <property type="entry name" value="TIR DOMAIN-CONTAINING PROTEIN"/>
    <property type="match status" value="1"/>
</dbReference>
<dbReference type="GO" id="GO:0061809">
    <property type="term" value="F:NAD+ nucleosidase activity, cyclic ADP-ribose generating"/>
    <property type="evidence" value="ECO:0007669"/>
    <property type="project" value="UniProtKB-EC"/>
</dbReference>
<proteinExistence type="predicted"/>
<evidence type="ECO:0000256" key="3">
    <source>
        <dbReference type="ARBA" id="ARBA00023027"/>
    </source>
</evidence>
<keyword evidence="3" id="KW-0520">NAD</keyword>
<dbReference type="SMART" id="SM00255">
    <property type="entry name" value="TIR"/>
    <property type="match status" value="1"/>
</dbReference>
<gene>
    <name evidence="6" type="ORF">HELGO_WM18337</name>
</gene>
<dbReference type="Pfam" id="PF13676">
    <property type="entry name" value="TIR_2"/>
    <property type="match status" value="1"/>
</dbReference>
<protein>
    <recommendedName>
        <fullName evidence="1">ADP-ribosyl cyclase/cyclic ADP-ribose hydrolase</fullName>
        <ecNumber evidence="1">3.2.2.6</ecNumber>
    </recommendedName>
</protein>
<name>A0A6S6T8E6_9BACT</name>
<accession>A0A6S6T8E6</accession>
<dbReference type="SUPFAM" id="SSF52200">
    <property type="entry name" value="Toll/Interleukin receptor TIR domain"/>
    <property type="match status" value="1"/>
</dbReference>
<feature type="domain" description="TIR" evidence="5">
    <location>
        <begin position="36"/>
        <end position="179"/>
    </location>
</feature>
<dbReference type="Gene3D" id="2.130.10.10">
    <property type="entry name" value="YVTN repeat-like/Quinoprotein amine dehydrogenase"/>
    <property type="match status" value="1"/>
</dbReference>
<dbReference type="SUPFAM" id="SSF50978">
    <property type="entry name" value="WD40 repeat-like"/>
    <property type="match status" value="1"/>
</dbReference>
<organism evidence="6">
    <name type="scientific">uncultured Sulfurovum sp</name>
    <dbReference type="NCBI Taxonomy" id="269237"/>
    <lineage>
        <taxon>Bacteria</taxon>
        <taxon>Pseudomonadati</taxon>
        <taxon>Campylobacterota</taxon>
        <taxon>Epsilonproteobacteria</taxon>
        <taxon>Campylobacterales</taxon>
        <taxon>Sulfurovaceae</taxon>
        <taxon>Sulfurovum</taxon>
        <taxon>environmental samples</taxon>
    </lineage>
</organism>
<evidence type="ECO:0000256" key="1">
    <source>
        <dbReference type="ARBA" id="ARBA00011982"/>
    </source>
</evidence>
<dbReference type="PANTHER" id="PTHR32009">
    <property type="entry name" value="TMV RESISTANCE PROTEIN N-LIKE"/>
    <property type="match status" value="1"/>
</dbReference>
<comment type="catalytic activity">
    <reaction evidence="4">
        <text>NAD(+) + H2O = ADP-D-ribose + nicotinamide + H(+)</text>
        <dbReference type="Rhea" id="RHEA:16301"/>
        <dbReference type="ChEBI" id="CHEBI:15377"/>
        <dbReference type="ChEBI" id="CHEBI:15378"/>
        <dbReference type="ChEBI" id="CHEBI:17154"/>
        <dbReference type="ChEBI" id="CHEBI:57540"/>
        <dbReference type="ChEBI" id="CHEBI:57967"/>
        <dbReference type="EC" id="3.2.2.6"/>
    </reaction>
    <physiologicalReaction direction="left-to-right" evidence="4">
        <dbReference type="Rhea" id="RHEA:16302"/>
    </physiologicalReaction>
</comment>
<evidence type="ECO:0000259" key="5">
    <source>
        <dbReference type="PROSITE" id="PS50104"/>
    </source>
</evidence>
<dbReference type="GO" id="GO:0007165">
    <property type="term" value="P:signal transduction"/>
    <property type="evidence" value="ECO:0007669"/>
    <property type="project" value="InterPro"/>
</dbReference>
<evidence type="ECO:0000256" key="4">
    <source>
        <dbReference type="ARBA" id="ARBA00047304"/>
    </source>
</evidence>
<evidence type="ECO:0000256" key="2">
    <source>
        <dbReference type="ARBA" id="ARBA00022801"/>
    </source>
</evidence>
<dbReference type="InterPro" id="IPR035897">
    <property type="entry name" value="Toll_tir_struct_dom_sf"/>
</dbReference>
<dbReference type="PROSITE" id="PS50104">
    <property type="entry name" value="TIR"/>
    <property type="match status" value="1"/>
</dbReference>
<evidence type="ECO:0000313" key="6">
    <source>
        <dbReference type="EMBL" id="CAA6815244.1"/>
    </source>
</evidence>
<dbReference type="InterPro" id="IPR015943">
    <property type="entry name" value="WD40/YVTN_repeat-like_dom_sf"/>
</dbReference>
<dbReference type="EMBL" id="CACVAR010000249">
    <property type="protein sequence ID" value="CAA6815244.1"/>
    <property type="molecule type" value="Genomic_DNA"/>
</dbReference>
<dbReference type="InterPro" id="IPR000157">
    <property type="entry name" value="TIR_dom"/>
</dbReference>